<proteinExistence type="predicted"/>
<dbReference type="EMBL" id="OP880253">
    <property type="protein sequence ID" value="WAE39588.1"/>
    <property type="molecule type" value="Genomic_DNA"/>
</dbReference>
<sequence>MGELADRLKEYVAKVQTHELSTSDDIRRLTQKAYYNAVIAGAKRREFMRKILPVVKTSSHRVRVFTSNANGYASKGAYKGEPPIFHPKYTSIDAVTEKAWTLPLAPKELVEDAEFDLIENEVSLAGMRLENTLNQDAISALIDNAEHSQVCDGTSPVVAIGNACVDIADSQFTPTHMIATPQFYNVALTTFQTPLMYNKKQGGLLDMSLLAVISNGDENWAWGDTGDVGAVILDAEMAGLILMKEDITVKKYSDPLNDLRGAIVEMKYKVVVTKPKAICIIKHD</sequence>
<evidence type="ECO:0000313" key="1">
    <source>
        <dbReference type="EMBL" id="WAE39588.1"/>
    </source>
</evidence>
<protein>
    <recommendedName>
        <fullName evidence="3">Capsid protein</fullName>
    </recommendedName>
</protein>
<keyword evidence="2" id="KW-1185">Reference proteome</keyword>
<name>A0A9E8VG88_9CAUD</name>
<dbReference type="SUPFAM" id="SSF56563">
    <property type="entry name" value="Major capsid protein gp5"/>
    <property type="match status" value="1"/>
</dbReference>
<organism evidence="1 2">
    <name type="scientific">Methanophagales virus GBV302</name>
    <dbReference type="NCBI Taxonomy" id="2999281"/>
    <lineage>
        <taxon>Viruses</taxon>
        <taxon>Duplodnaviria</taxon>
        <taxon>Heunggongvirae</taxon>
        <taxon>Uroviricota</taxon>
        <taxon>Caudoviricetes</taxon>
        <taxon>Nakonvirales</taxon>
        <taxon>Ekchuahviridae</taxon>
        <taxon>Kukulkanvirus</taxon>
        <taxon>Kukulkanvirus mexicoense</taxon>
    </lineage>
</organism>
<dbReference type="Proteomes" id="UP001156237">
    <property type="component" value="Segment"/>
</dbReference>
<evidence type="ECO:0000313" key="2">
    <source>
        <dbReference type="Proteomes" id="UP001156237"/>
    </source>
</evidence>
<evidence type="ECO:0008006" key="3">
    <source>
        <dbReference type="Google" id="ProtNLM"/>
    </source>
</evidence>
<reference evidence="1 2" key="1">
    <citation type="submission" date="2022-10" db="EMBL/GenBank/DDBJ databases">
        <title>Evolutionary Diversification of Methanotrophic Ca. Methanophagales (ANME-1) and Their Expansive Virome.</title>
        <authorList>
            <person name="Laso-Perez R."/>
            <person name="Wu F."/>
            <person name="Cremiere A."/>
            <person name="Speth D.R."/>
            <person name="Magyar J.S."/>
            <person name="Krupovic M."/>
            <person name="Orphan V.J."/>
        </authorList>
    </citation>
    <scope>NUCLEOTIDE SEQUENCE [LARGE SCALE GENOMIC DNA]</scope>
</reference>
<gene>
    <name evidence="1" type="ORF">FHOMOCKG_00060</name>
</gene>
<accession>A0A9E8VG88</accession>